<name>A0A974PJ16_9BACL</name>
<dbReference type="KEGG" id="pson:JI735_34120"/>
<evidence type="ECO:0000313" key="1">
    <source>
        <dbReference type="EMBL" id="QQZ64478.1"/>
    </source>
</evidence>
<sequence length="288" mass="33225">MPILIFVLEKAAEAFGAKAAEIIISEVVEGLAARISGDLFRKSVEEICARVQKIIDDAFFERDLASSRSITRRFFEFENTRDFEILDELYGESTTIIENLMPKVNSWEGYLATVQLMAVALLVIAGLSEKNADYKKVLITRGKYYSEWVIPKADLIVQLAEQSVTPIRAVLPESLGKDYRIYDKECPIDKTKACYAYQYAFFDLWRNYDSAIPLHEHTGTSHYYISKYWDGKIVTPEFDEKDPDFRLARKLAIQSTSEKREAFLNKRLNEANKTRSEIIRVCQVWNRV</sequence>
<dbReference type="AlphaFoldDB" id="A0A974PJ16"/>
<dbReference type="Proteomes" id="UP000595841">
    <property type="component" value="Plasmid unnamed1"/>
</dbReference>
<keyword evidence="2" id="KW-1185">Reference proteome</keyword>
<reference evidence="1 2" key="1">
    <citation type="submission" date="2021-01" db="EMBL/GenBank/DDBJ databases">
        <title>Whole genome sequence of Paenibacillus sonchi LMG 24727 for comparative genomics.</title>
        <authorList>
            <person name="Lee G."/>
            <person name="Kim M.-J."/>
            <person name="Lim K."/>
            <person name="Shin J.-H."/>
        </authorList>
    </citation>
    <scope>NUCLEOTIDE SEQUENCE [LARGE SCALE GENOMIC DNA]</scope>
    <source>
        <strain evidence="1 2">LMG 24727</strain>
        <plasmid evidence="1 2">unnamed1</plasmid>
    </source>
</reference>
<dbReference type="EMBL" id="CP068596">
    <property type="protein sequence ID" value="QQZ64478.1"/>
    <property type="molecule type" value="Genomic_DNA"/>
</dbReference>
<geneLocation type="plasmid" evidence="1 2">
    <name>unnamed1</name>
</geneLocation>
<dbReference type="RefSeq" id="WP_039835565.1">
    <property type="nucleotide sequence ID" value="NZ_CP068596.1"/>
</dbReference>
<gene>
    <name evidence="1" type="ORF">JI735_34120</name>
</gene>
<organism evidence="1 2">
    <name type="scientific">Paenibacillus sonchi</name>
    <dbReference type="NCBI Taxonomy" id="373687"/>
    <lineage>
        <taxon>Bacteria</taxon>
        <taxon>Bacillati</taxon>
        <taxon>Bacillota</taxon>
        <taxon>Bacilli</taxon>
        <taxon>Bacillales</taxon>
        <taxon>Paenibacillaceae</taxon>
        <taxon>Paenibacillus</taxon>
        <taxon>Paenibacillus sonchi group</taxon>
    </lineage>
</organism>
<keyword evidence="1" id="KW-0614">Plasmid</keyword>
<protein>
    <submittedName>
        <fullName evidence="1">Uncharacterized protein</fullName>
    </submittedName>
</protein>
<evidence type="ECO:0000313" key="2">
    <source>
        <dbReference type="Proteomes" id="UP000595841"/>
    </source>
</evidence>
<proteinExistence type="predicted"/>
<accession>A0A974PJ16</accession>